<gene>
    <name evidence="1" type="ORF">GCM10010211_52860</name>
</gene>
<protein>
    <recommendedName>
        <fullName evidence="3">Transposase</fullName>
    </recommendedName>
</protein>
<accession>A0ABQ2VF56</accession>
<reference evidence="2" key="1">
    <citation type="journal article" date="2019" name="Int. J. Syst. Evol. Microbiol.">
        <title>The Global Catalogue of Microorganisms (GCM) 10K type strain sequencing project: providing services to taxonomists for standard genome sequencing and annotation.</title>
        <authorList>
            <consortium name="The Broad Institute Genomics Platform"/>
            <consortium name="The Broad Institute Genome Sequencing Center for Infectious Disease"/>
            <person name="Wu L."/>
            <person name="Ma J."/>
        </authorList>
    </citation>
    <scope>NUCLEOTIDE SEQUENCE [LARGE SCALE GENOMIC DNA]</scope>
    <source>
        <strain evidence="2">JCM 3399</strain>
    </source>
</reference>
<dbReference type="Proteomes" id="UP000654471">
    <property type="component" value="Unassembled WGS sequence"/>
</dbReference>
<sequence length="64" mass="7146">MRRTAMVADGGDRPVVHVMDAVFRRKPERTLTSRPGPPRGALRKALVNTLRENSPAPNKVGERR</sequence>
<dbReference type="EMBL" id="BMRP01000020">
    <property type="protein sequence ID" value="GGU80154.1"/>
    <property type="molecule type" value="Genomic_DNA"/>
</dbReference>
<organism evidence="1 2">
    <name type="scientific">Streptomyces albospinus</name>
    <dbReference type="NCBI Taxonomy" id="285515"/>
    <lineage>
        <taxon>Bacteria</taxon>
        <taxon>Bacillati</taxon>
        <taxon>Actinomycetota</taxon>
        <taxon>Actinomycetes</taxon>
        <taxon>Kitasatosporales</taxon>
        <taxon>Streptomycetaceae</taxon>
        <taxon>Streptomyces</taxon>
    </lineage>
</organism>
<name>A0ABQ2VF56_9ACTN</name>
<evidence type="ECO:0000313" key="2">
    <source>
        <dbReference type="Proteomes" id="UP000654471"/>
    </source>
</evidence>
<proteinExistence type="predicted"/>
<evidence type="ECO:0008006" key="3">
    <source>
        <dbReference type="Google" id="ProtNLM"/>
    </source>
</evidence>
<comment type="caution">
    <text evidence="1">The sequence shown here is derived from an EMBL/GenBank/DDBJ whole genome shotgun (WGS) entry which is preliminary data.</text>
</comment>
<keyword evidence="2" id="KW-1185">Reference proteome</keyword>
<evidence type="ECO:0000313" key="1">
    <source>
        <dbReference type="EMBL" id="GGU80154.1"/>
    </source>
</evidence>